<keyword evidence="2" id="KW-1185">Reference proteome</keyword>
<dbReference type="AlphaFoldDB" id="A0A4R6T0E6"/>
<name>A0A4R6T0E6_9SPHI</name>
<accession>A0A4R6T0E6</accession>
<evidence type="ECO:0000313" key="2">
    <source>
        <dbReference type="Proteomes" id="UP000295620"/>
    </source>
</evidence>
<gene>
    <name evidence="1" type="ORF">ATK78_1340</name>
</gene>
<dbReference type="Proteomes" id="UP000295620">
    <property type="component" value="Unassembled WGS sequence"/>
</dbReference>
<reference evidence="1 2" key="1">
    <citation type="submission" date="2019-03" db="EMBL/GenBank/DDBJ databases">
        <title>Genomic Encyclopedia of Archaeal and Bacterial Type Strains, Phase II (KMG-II): from individual species to whole genera.</title>
        <authorList>
            <person name="Goeker M."/>
        </authorList>
    </citation>
    <scope>NUCLEOTIDE SEQUENCE [LARGE SCALE GENOMIC DNA]</scope>
    <source>
        <strain evidence="1 2">DSM 19035</strain>
    </source>
</reference>
<sequence>MTEELTFFSFGGGQDGTYMLYKMIRDQEYKKNFVKGRLVVAMSDPGDEHEHTYQHVYWIEQLCKENGIEFYFLKASDGFHPNTWQSLISQFRLNNTIMSMMFGRSCTDNLKIKPLYNFLNVWIAREYYGEYIPNSTRNRTWIKRFAKDHSKIKVIIGIASGEEKRIKISKKKSQFNLFKPVKSVNVWMTKSIEKVYPMITEGIDRKMAQDYILVTPWPLPYPSNCMRCPFLSLQEILWLFRFHPDKWYEWVEIEQNKIDANTHVENNLGVKGKKLLPEILKEAIEKFGHLTDQMLTDYKMSHGHCVKSKY</sequence>
<organism evidence="1 2">
    <name type="scientific">Pedobacter metabolipauper</name>
    <dbReference type="NCBI Taxonomy" id="425513"/>
    <lineage>
        <taxon>Bacteria</taxon>
        <taxon>Pseudomonadati</taxon>
        <taxon>Bacteroidota</taxon>
        <taxon>Sphingobacteriia</taxon>
        <taxon>Sphingobacteriales</taxon>
        <taxon>Sphingobacteriaceae</taxon>
        <taxon>Pedobacter</taxon>
    </lineage>
</organism>
<dbReference type="SUPFAM" id="SSF52402">
    <property type="entry name" value="Adenine nucleotide alpha hydrolases-like"/>
    <property type="match status" value="1"/>
</dbReference>
<dbReference type="OrthoDB" id="9774475at2"/>
<dbReference type="InterPro" id="IPR014729">
    <property type="entry name" value="Rossmann-like_a/b/a_fold"/>
</dbReference>
<protein>
    <recommendedName>
        <fullName evidence="3">Phosphoadenosine phosphosulfate reductase family protein</fullName>
    </recommendedName>
</protein>
<evidence type="ECO:0000313" key="1">
    <source>
        <dbReference type="EMBL" id="TDQ12206.1"/>
    </source>
</evidence>
<dbReference type="EMBL" id="SNYC01000003">
    <property type="protein sequence ID" value="TDQ12206.1"/>
    <property type="molecule type" value="Genomic_DNA"/>
</dbReference>
<comment type="caution">
    <text evidence="1">The sequence shown here is derived from an EMBL/GenBank/DDBJ whole genome shotgun (WGS) entry which is preliminary data.</text>
</comment>
<dbReference type="RefSeq" id="WP_133575215.1">
    <property type="nucleotide sequence ID" value="NZ_SNYC01000003.1"/>
</dbReference>
<evidence type="ECO:0008006" key="3">
    <source>
        <dbReference type="Google" id="ProtNLM"/>
    </source>
</evidence>
<proteinExistence type="predicted"/>
<dbReference type="Gene3D" id="3.40.50.620">
    <property type="entry name" value="HUPs"/>
    <property type="match status" value="1"/>
</dbReference>